<dbReference type="Gene3D" id="1.10.4080.10">
    <property type="entry name" value="ADP-ribosylation/Crystallin J1"/>
    <property type="match status" value="1"/>
</dbReference>
<feature type="binding site" evidence="1">
    <location>
        <position position="258"/>
    </location>
    <ligand>
        <name>Mg(2+)</name>
        <dbReference type="ChEBI" id="CHEBI:18420"/>
        <label>1</label>
    </ligand>
</feature>
<dbReference type="InterPro" id="IPR005502">
    <property type="entry name" value="Ribosyl_crysJ1"/>
</dbReference>
<keyword evidence="2" id="KW-0378">Hydrolase</keyword>
<feature type="binding site" evidence="1">
    <location>
        <position position="57"/>
    </location>
    <ligand>
        <name>Mg(2+)</name>
        <dbReference type="ChEBI" id="CHEBI:18420"/>
        <label>1</label>
    </ligand>
</feature>
<comment type="cofactor">
    <cofactor evidence="1">
        <name>Mg(2+)</name>
        <dbReference type="ChEBI" id="CHEBI:18420"/>
    </cofactor>
    <text evidence="1">Binds 2 magnesium ions per subunit.</text>
</comment>
<dbReference type="GO" id="GO:0046872">
    <property type="term" value="F:metal ion binding"/>
    <property type="evidence" value="ECO:0007669"/>
    <property type="project" value="UniProtKB-KW"/>
</dbReference>
<feature type="binding site" evidence="1">
    <location>
        <position position="260"/>
    </location>
    <ligand>
        <name>Mg(2+)</name>
        <dbReference type="ChEBI" id="CHEBI:18420"/>
        <label>1</label>
    </ligand>
</feature>
<dbReference type="PANTHER" id="PTHR16222:SF12">
    <property type="entry name" value="ADP-RIBOSYLGLYCOHYDROLASE-RELATED"/>
    <property type="match status" value="1"/>
</dbReference>
<evidence type="ECO:0000313" key="3">
    <source>
        <dbReference type="Proteomes" id="UP000000420"/>
    </source>
</evidence>
<sequence length="307" mass="32351">MNSATVQARFRGCLLGLAVGDAVGTTLEFCAPGSFTPITDMHGGGPFALRAGQWTDDTSMALCLAHSLLYRQGFDAADQMNRYCNWYQHGYLSSTGTCFDIGGTVRQALERYLDGGPAFSGSDDPRSAGNGSLMRLAPVAMFYAQRPEQLGERAADSSRTTHAAPEALDACRLFAFQLRAALLGSGRDEVLQPAALPSQSLVTPAIGALLVRAHASVARAQIRGTGYVVDALSAALWCFATTDTFADAVLRAANLGDDADTTAAICGQLAGAFYGIDGIPAAWRERVQDAAEIVALADRLYEAAQAL</sequence>
<dbReference type="Pfam" id="PF03747">
    <property type="entry name" value="ADP_ribosyl_GH"/>
    <property type="match status" value="1"/>
</dbReference>
<dbReference type="InterPro" id="IPR036705">
    <property type="entry name" value="Ribosyl_crysJ1_sf"/>
</dbReference>
<dbReference type="RefSeq" id="WP_011269580.1">
    <property type="nucleotide sequence ID" value="NC_007086.1"/>
</dbReference>
<dbReference type="SUPFAM" id="SSF101478">
    <property type="entry name" value="ADP-ribosylglycohydrolase"/>
    <property type="match status" value="1"/>
</dbReference>
<proteinExistence type="predicted"/>
<accession>A0A0H2X563</accession>
<name>A0A0H2X563_XANC8</name>
<dbReference type="InterPro" id="IPR050792">
    <property type="entry name" value="ADP-ribosylglycohydrolase"/>
</dbReference>
<gene>
    <name evidence="2" type="ordered locus">XC_1180</name>
</gene>
<dbReference type="EMBL" id="CP000050">
    <property type="protein sequence ID" value="AAY48250.1"/>
    <property type="molecule type" value="Genomic_DNA"/>
</dbReference>
<feature type="binding site" evidence="1">
    <location>
        <position position="55"/>
    </location>
    <ligand>
        <name>Mg(2+)</name>
        <dbReference type="ChEBI" id="CHEBI:18420"/>
        <label>1</label>
    </ligand>
</feature>
<organism evidence="2 3">
    <name type="scientific">Xanthomonas campestris pv. campestris (strain 8004)</name>
    <dbReference type="NCBI Taxonomy" id="314565"/>
    <lineage>
        <taxon>Bacteria</taxon>
        <taxon>Pseudomonadati</taxon>
        <taxon>Pseudomonadota</taxon>
        <taxon>Gammaproteobacteria</taxon>
        <taxon>Lysobacterales</taxon>
        <taxon>Lysobacteraceae</taxon>
        <taxon>Xanthomonas</taxon>
    </lineage>
</organism>
<feature type="binding site" evidence="1">
    <location>
        <position position="56"/>
    </location>
    <ligand>
        <name>Mg(2+)</name>
        <dbReference type="ChEBI" id="CHEBI:18420"/>
        <label>1</label>
    </ligand>
</feature>
<dbReference type="PANTHER" id="PTHR16222">
    <property type="entry name" value="ADP-RIBOSYLGLYCOHYDROLASE"/>
    <property type="match status" value="1"/>
</dbReference>
<feature type="binding site" evidence="1">
    <location>
        <position position="261"/>
    </location>
    <ligand>
        <name>Mg(2+)</name>
        <dbReference type="ChEBI" id="CHEBI:18420"/>
        <label>1</label>
    </ligand>
</feature>
<keyword evidence="1" id="KW-0460">Magnesium</keyword>
<dbReference type="KEGG" id="xcb:XC_1180"/>
<dbReference type="Proteomes" id="UP000000420">
    <property type="component" value="Chromosome"/>
</dbReference>
<protein>
    <submittedName>
        <fullName evidence="2">Dinitrogenase reductase activating glycohydrolase</fullName>
    </submittedName>
</protein>
<dbReference type="GO" id="GO:0016787">
    <property type="term" value="F:hydrolase activity"/>
    <property type="evidence" value="ECO:0007669"/>
    <property type="project" value="UniProtKB-KW"/>
</dbReference>
<dbReference type="HOGENOM" id="CLU_024566_8_2_6"/>
<keyword evidence="1" id="KW-0479">Metal-binding</keyword>
<evidence type="ECO:0000256" key="1">
    <source>
        <dbReference type="PIRSR" id="PIRSR605502-1"/>
    </source>
</evidence>
<dbReference type="AlphaFoldDB" id="A0A0H2X563"/>
<evidence type="ECO:0000313" key="2">
    <source>
        <dbReference type="EMBL" id="AAY48250.1"/>
    </source>
</evidence>
<reference evidence="2 3" key="1">
    <citation type="journal article" date="2005" name="Genome Res.">
        <title>Comparative and functional genomic analyses of the pathogenicity of phytopathogen Xanthomonas campestris pv. campestris.</title>
        <authorList>
            <person name="Qian W."/>
            <person name="Jia Y."/>
            <person name="Ren S.X."/>
            <person name="He Y.Q."/>
            <person name="Feng J.X."/>
            <person name="Lu L.F."/>
            <person name="Sun Q."/>
            <person name="Ying G."/>
            <person name="Tang D.J."/>
            <person name="Tang H."/>
            <person name="Wu W."/>
            <person name="Hao P."/>
            <person name="Wang L."/>
            <person name="Jiang B.L."/>
            <person name="Zeng S."/>
            <person name="Gu W.Y."/>
            <person name="Lu G."/>
            <person name="Rong L."/>
            <person name="Tian Y."/>
            <person name="Yao Z."/>
            <person name="Fu G."/>
            <person name="Chen B."/>
            <person name="Fang R."/>
            <person name="Qiang B."/>
            <person name="Chen Z."/>
            <person name="Zhao G.P."/>
            <person name="Tang J.L."/>
            <person name="He C."/>
        </authorList>
    </citation>
    <scope>NUCLEOTIDE SEQUENCE [LARGE SCALE GENOMIC DNA]</scope>
    <source>
        <strain evidence="2 3">8004</strain>
    </source>
</reference>